<reference evidence="2" key="1">
    <citation type="journal article" date="2013" name="New Phytol.">
        <title>Comparative genomic and transcriptomic analyses reveal the hemibiotrophic stage shift of Colletotrichum fungi.</title>
        <authorList>
            <person name="Gan P."/>
            <person name="Ikeda K."/>
            <person name="Irieda H."/>
            <person name="Narusaka M."/>
            <person name="O'Connell R.J."/>
            <person name="Narusaka Y."/>
            <person name="Takano Y."/>
            <person name="Kubo Y."/>
            <person name="Shirasu K."/>
        </authorList>
    </citation>
    <scope>NUCLEOTIDE SEQUENCE [LARGE SCALE GENOMIC DNA]</scope>
    <source>
        <strain evidence="2">104-T / ATCC 96160 / CBS 514.97 / LARS 414 / MAFF 240422</strain>
    </source>
</reference>
<evidence type="ECO:0000313" key="1">
    <source>
        <dbReference type="EMBL" id="TDZ23698.1"/>
    </source>
</evidence>
<name>A0A484G0K1_COLOR</name>
<comment type="caution">
    <text evidence="1">The sequence shown here is derived from an EMBL/GenBank/DDBJ whole genome shotgun (WGS) entry which is preliminary data.</text>
</comment>
<proteinExistence type="predicted"/>
<keyword evidence="2" id="KW-1185">Reference proteome</keyword>
<protein>
    <submittedName>
        <fullName evidence="1">Uncharacterized protein</fullName>
    </submittedName>
</protein>
<accession>A0A484G0K1</accession>
<sequence length="70" mass="7593">MEKLSAGLEANLGPCSAGKRLSAQYPNCHPSFSSATAHSDKLVHRSRCNRDSYQIIELQAGLRGNHDPAE</sequence>
<dbReference type="AlphaFoldDB" id="A0A484G0K1"/>
<organism evidence="1 2">
    <name type="scientific">Colletotrichum orbiculare (strain 104-T / ATCC 96160 / CBS 514.97 / LARS 414 / MAFF 240422)</name>
    <name type="common">Cucumber anthracnose fungus</name>
    <name type="synonym">Colletotrichum lagenarium</name>
    <dbReference type="NCBI Taxonomy" id="1213857"/>
    <lineage>
        <taxon>Eukaryota</taxon>
        <taxon>Fungi</taxon>
        <taxon>Dikarya</taxon>
        <taxon>Ascomycota</taxon>
        <taxon>Pezizomycotina</taxon>
        <taxon>Sordariomycetes</taxon>
        <taxon>Hypocreomycetidae</taxon>
        <taxon>Glomerellales</taxon>
        <taxon>Glomerellaceae</taxon>
        <taxon>Colletotrichum</taxon>
        <taxon>Colletotrichum orbiculare species complex</taxon>
    </lineage>
</organism>
<reference evidence="2" key="2">
    <citation type="journal article" date="2019" name="Mol. Plant Microbe Interact.">
        <title>Genome sequence resources for four phytopathogenic fungi from the Colletotrichum orbiculare species complex.</title>
        <authorList>
            <person name="Gan P."/>
            <person name="Tsushima A."/>
            <person name="Narusaka M."/>
            <person name="Narusaka Y."/>
            <person name="Takano Y."/>
            <person name="Kubo Y."/>
            <person name="Shirasu K."/>
        </authorList>
    </citation>
    <scope>GENOME REANNOTATION</scope>
    <source>
        <strain evidence="2">104-T / ATCC 96160 / CBS 514.97 / LARS 414 / MAFF 240422</strain>
    </source>
</reference>
<gene>
    <name evidence="1" type="ORF">Cob_v002944</name>
</gene>
<dbReference type="EMBL" id="AMCV02000005">
    <property type="protein sequence ID" value="TDZ23698.1"/>
    <property type="molecule type" value="Genomic_DNA"/>
</dbReference>
<dbReference type="Proteomes" id="UP000014480">
    <property type="component" value="Unassembled WGS sequence"/>
</dbReference>
<evidence type="ECO:0000313" key="2">
    <source>
        <dbReference type="Proteomes" id="UP000014480"/>
    </source>
</evidence>